<dbReference type="AlphaFoldDB" id="B9TBG9"/>
<dbReference type="Proteomes" id="UP000008311">
    <property type="component" value="Unassembled WGS sequence"/>
</dbReference>
<accession>B9TBG9</accession>
<reference evidence="2" key="1">
    <citation type="journal article" date="2010" name="Nat. Biotechnol.">
        <title>Draft genome sequence of the oilseed species Ricinus communis.</title>
        <authorList>
            <person name="Chan A.P."/>
            <person name="Crabtree J."/>
            <person name="Zhao Q."/>
            <person name="Lorenzi H."/>
            <person name="Orvis J."/>
            <person name="Puiu D."/>
            <person name="Melake-Berhan A."/>
            <person name="Jones K.M."/>
            <person name="Redman J."/>
            <person name="Chen G."/>
            <person name="Cahoon E.B."/>
            <person name="Gedil M."/>
            <person name="Stanke M."/>
            <person name="Haas B.J."/>
            <person name="Wortman J.R."/>
            <person name="Fraser-Liggett C.M."/>
            <person name="Ravel J."/>
            <person name="Rabinowicz P.D."/>
        </authorList>
    </citation>
    <scope>NUCLEOTIDE SEQUENCE [LARGE SCALE GENOMIC DNA]</scope>
    <source>
        <strain evidence="2">cv. Hale</strain>
    </source>
</reference>
<proteinExistence type="predicted"/>
<name>B9TBG9_RICCO</name>
<evidence type="ECO:0000313" key="1">
    <source>
        <dbReference type="EMBL" id="EEF26792.1"/>
    </source>
</evidence>
<feature type="non-terminal residue" evidence="1">
    <location>
        <position position="101"/>
    </location>
</feature>
<organism evidence="1 2">
    <name type="scientific">Ricinus communis</name>
    <name type="common">Castor bean</name>
    <dbReference type="NCBI Taxonomy" id="3988"/>
    <lineage>
        <taxon>Eukaryota</taxon>
        <taxon>Viridiplantae</taxon>
        <taxon>Streptophyta</taxon>
        <taxon>Embryophyta</taxon>
        <taxon>Tracheophyta</taxon>
        <taxon>Spermatophyta</taxon>
        <taxon>Magnoliopsida</taxon>
        <taxon>eudicotyledons</taxon>
        <taxon>Gunneridae</taxon>
        <taxon>Pentapetalae</taxon>
        <taxon>rosids</taxon>
        <taxon>fabids</taxon>
        <taxon>Malpighiales</taxon>
        <taxon>Euphorbiaceae</taxon>
        <taxon>Acalyphoideae</taxon>
        <taxon>Acalypheae</taxon>
        <taxon>Ricinus</taxon>
    </lineage>
</organism>
<protein>
    <submittedName>
        <fullName evidence="1">Uncharacterized protein</fullName>
    </submittedName>
</protein>
<dbReference type="InParanoid" id="B9TBG9"/>
<sequence length="101" mass="11640">MTRMRLTRQRNLVFNNLFRFKKKKPRDTTGGKRSSLWVLTLLMVLLMSFSFTSMSNNVVLNMQCRLDPASECRYVDAQGEHQTDMHVAEEELATAPFAPAL</sequence>
<keyword evidence="2" id="KW-1185">Reference proteome</keyword>
<evidence type="ECO:0000313" key="2">
    <source>
        <dbReference type="Proteomes" id="UP000008311"/>
    </source>
</evidence>
<gene>
    <name evidence="1" type="ORF">RCOM_0053390</name>
</gene>
<dbReference type="EMBL" id="EQ976492">
    <property type="protein sequence ID" value="EEF26792.1"/>
    <property type="molecule type" value="Genomic_DNA"/>
</dbReference>